<reference evidence="1 2" key="1">
    <citation type="submission" date="2020-07" db="EMBL/GenBank/DDBJ databases">
        <title>Sequencing the genomes of 1000 actinobacteria strains.</title>
        <authorList>
            <person name="Klenk H.-P."/>
        </authorList>
    </citation>
    <scope>NUCLEOTIDE SEQUENCE [LARGE SCALE GENOMIC DNA]</scope>
    <source>
        <strain evidence="1 2">DSM 15131</strain>
    </source>
</reference>
<evidence type="ECO:0008006" key="3">
    <source>
        <dbReference type="Google" id="ProtNLM"/>
    </source>
</evidence>
<dbReference type="SUPFAM" id="SSF48295">
    <property type="entry name" value="TrpR-like"/>
    <property type="match status" value="1"/>
</dbReference>
<dbReference type="Proteomes" id="UP000562045">
    <property type="component" value="Unassembled WGS sequence"/>
</dbReference>
<sequence>MTHANATLTPAGRLRLAKLVVEQGWTYARAAERFSVAITTVRRWATVTAYPASPAWSTVRPARTATRTGCPSAPSDGSWVCA</sequence>
<evidence type="ECO:0000313" key="2">
    <source>
        <dbReference type="Proteomes" id="UP000562045"/>
    </source>
</evidence>
<proteinExistence type="predicted"/>
<accession>A0A7Y9ZGX6</accession>
<protein>
    <recommendedName>
        <fullName evidence="3">Transposase</fullName>
    </recommendedName>
</protein>
<dbReference type="GO" id="GO:0043565">
    <property type="term" value="F:sequence-specific DNA binding"/>
    <property type="evidence" value="ECO:0007669"/>
    <property type="project" value="InterPro"/>
</dbReference>
<gene>
    <name evidence="1" type="ORF">BJ993_001143</name>
</gene>
<organism evidence="1 2">
    <name type="scientific">Nocardioides aromaticivorans</name>
    <dbReference type="NCBI Taxonomy" id="200618"/>
    <lineage>
        <taxon>Bacteria</taxon>
        <taxon>Bacillati</taxon>
        <taxon>Actinomycetota</taxon>
        <taxon>Actinomycetes</taxon>
        <taxon>Propionibacteriales</taxon>
        <taxon>Nocardioidaceae</taxon>
        <taxon>Nocardioides</taxon>
    </lineage>
</organism>
<dbReference type="EMBL" id="JACBZM010000001">
    <property type="protein sequence ID" value="NYI44063.1"/>
    <property type="molecule type" value="Genomic_DNA"/>
</dbReference>
<evidence type="ECO:0000313" key="1">
    <source>
        <dbReference type="EMBL" id="NYI44063.1"/>
    </source>
</evidence>
<name>A0A7Y9ZGX6_9ACTN</name>
<comment type="caution">
    <text evidence="1">The sequence shown here is derived from an EMBL/GenBank/DDBJ whole genome shotgun (WGS) entry which is preliminary data.</text>
</comment>
<dbReference type="InterPro" id="IPR010921">
    <property type="entry name" value="Trp_repressor/repl_initiator"/>
</dbReference>
<dbReference type="AlphaFoldDB" id="A0A7Y9ZGX6"/>